<evidence type="ECO:0000256" key="7">
    <source>
        <dbReference type="PIRSR" id="PIRSR606710-2"/>
    </source>
</evidence>
<dbReference type="GO" id="GO:0031222">
    <property type="term" value="P:arabinan catabolic process"/>
    <property type="evidence" value="ECO:0007669"/>
    <property type="project" value="UniProtKB-UniPathway"/>
</dbReference>
<evidence type="ECO:0000256" key="2">
    <source>
        <dbReference type="ARBA" id="ARBA00009865"/>
    </source>
</evidence>
<dbReference type="PIRSF" id="PIRSF026534">
    <property type="entry name" value="Endo_alpha-L-arabinosidase"/>
    <property type="match status" value="1"/>
</dbReference>
<evidence type="ECO:0000256" key="4">
    <source>
        <dbReference type="ARBA" id="ARBA00023295"/>
    </source>
</evidence>
<dbReference type="InterPro" id="IPR023296">
    <property type="entry name" value="Glyco_hydro_beta-prop_sf"/>
</dbReference>
<sequence>MILGILLSVGSPASAAFWEMNGNTFTHDPTLIKEDNYWYQFYTGEGLKVSQAGDNMNWREVPQIFPEPLSWWSDYVPNQNYNDVWAPDIQYYNGKYWLYYSVSEFGENTSAIGLMSADRIDAGNWRDEGMVINSSSSDNFNALDPNLVIDENGEPWLAFGSFWSGLKVTKLDPATMKPNGGAYHSIAARPNNNDAIENPNITYKDGYYYLFTSIDKCCDGVNSTYKITVGRSENITGPYYDKNGVNMLYGGGTIFDGGNERFPGVGGQFVYNNNIFVRHAYDADDNGVPKLLINDLYWDNQGWPRY</sequence>
<dbReference type="InterPro" id="IPR016840">
    <property type="entry name" value="Glyco_hydro_43_endo_a_Ara-ase"/>
</dbReference>
<organism evidence="9 10">
    <name type="scientific">Salipaludibacillus neizhouensis</name>
    <dbReference type="NCBI Taxonomy" id="885475"/>
    <lineage>
        <taxon>Bacteria</taxon>
        <taxon>Bacillati</taxon>
        <taxon>Bacillota</taxon>
        <taxon>Bacilli</taxon>
        <taxon>Bacillales</taxon>
        <taxon>Bacillaceae</taxon>
    </lineage>
</organism>
<feature type="active site" description="Proton acceptor" evidence="5">
    <location>
        <position position="28"/>
    </location>
</feature>
<feature type="signal peptide" evidence="8">
    <location>
        <begin position="1"/>
        <end position="15"/>
    </location>
</feature>
<comment type="caution">
    <text evidence="9">The sequence shown here is derived from an EMBL/GenBank/DDBJ whole genome shotgun (WGS) entry which is preliminary data.</text>
</comment>
<dbReference type="PANTHER" id="PTHR43301">
    <property type="entry name" value="ARABINAN ENDO-1,5-ALPHA-L-ARABINOSIDASE"/>
    <property type="match status" value="1"/>
</dbReference>
<proteinExistence type="inferred from homology"/>
<keyword evidence="8" id="KW-0732">Signal</keyword>
<dbReference type="EMBL" id="PDOE01000011">
    <property type="protein sequence ID" value="RKL65891.1"/>
    <property type="molecule type" value="Genomic_DNA"/>
</dbReference>
<keyword evidence="10" id="KW-1185">Reference proteome</keyword>
<feature type="binding site" evidence="6">
    <location>
        <position position="28"/>
    </location>
    <ligand>
        <name>substrate</name>
    </ligand>
</feature>
<feature type="active site" description="Proton donor" evidence="5">
    <location>
        <position position="197"/>
    </location>
</feature>
<evidence type="ECO:0000256" key="3">
    <source>
        <dbReference type="ARBA" id="ARBA00022801"/>
    </source>
</evidence>
<evidence type="ECO:0000256" key="1">
    <source>
        <dbReference type="ARBA" id="ARBA00004834"/>
    </source>
</evidence>
<reference evidence="9 10" key="1">
    <citation type="submission" date="2017-10" db="EMBL/GenBank/DDBJ databases">
        <title>Bacillus sp. nov., a halophilic bacterium isolated from a Keqin Lake.</title>
        <authorList>
            <person name="Wang H."/>
        </authorList>
    </citation>
    <scope>NUCLEOTIDE SEQUENCE [LARGE SCALE GENOMIC DNA]</scope>
    <source>
        <strain evidence="9 10">KCTC 13187</strain>
    </source>
</reference>
<keyword evidence="4" id="KW-0326">Glycosidase</keyword>
<feature type="binding site" evidence="6">
    <location>
        <begin position="161"/>
        <end position="163"/>
    </location>
    <ligand>
        <name>substrate</name>
    </ligand>
</feature>
<keyword evidence="3" id="KW-0378">Hydrolase</keyword>
<dbReference type="InterPro" id="IPR050727">
    <property type="entry name" value="GH43_arabinanases"/>
</dbReference>
<feature type="chain" id="PRO_5017280096" evidence="8">
    <location>
        <begin position="16"/>
        <end position="306"/>
    </location>
</feature>
<feature type="binding site" evidence="6">
    <location>
        <begin position="141"/>
        <end position="144"/>
    </location>
    <ligand>
        <name>substrate</name>
    </ligand>
</feature>
<name>A0A3A9K6F6_9BACI</name>
<dbReference type="CDD" id="cd18829">
    <property type="entry name" value="GH43_BsArb43A-like"/>
    <property type="match status" value="1"/>
</dbReference>
<dbReference type="Gene3D" id="2.115.10.20">
    <property type="entry name" value="Glycosyl hydrolase domain, family 43"/>
    <property type="match status" value="1"/>
</dbReference>
<protein>
    <submittedName>
        <fullName evidence="9">Arabinan endo-1,5-alpha-L-arabinosidase</fullName>
    </submittedName>
</protein>
<feature type="site" description="Important for catalytic activity, responsible for pKa modulation of the active site Glu and correct orientation of both the proton donor and substrate" evidence="7">
    <location>
        <position position="144"/>
    </location>
</feature>
<comment type="pathway">
    <text evidence="1">Glycan metabolism; L-arabinan degradation.</text>
</comment>
<dbReference type="GO" id="GO:0046558">
    <property type="term" value="F:arabinan endo-1,5-alpha-L-arabinosidase activity"/>
    <property type="evidence" value="ECO:0007669"/>
    <property type="project" value="InterPro"/>
</dbReference>
<dbReference type="PANTHER" id="PTHR43301:SF3">
    <property type="entry name" value="ARABINAN ENDO-1,5-ALPHA-L-ARABINOSIDASE A-RELATED"/>
    <property type="match status" value="1"/>
</dbReference>
<evidence type="ECO:0000256" key="8">
    <source>
        <dbReference type="SAM" id="SignalP"/>
    </source>
</evidence>
<evidence type="ECO:0000256" key="6">
    <source>
        <dbReference type="PIRSR" id="PIRSR026534-2"/>
    </source>
</evidence>
<gene>
    <name evidence="9" type="ORF">CR203_18335</name>
</gene>
<dbReference type="Pfam" id="PF04616">
    <property type="entry name" value="Glyco_hydro_43"/>
    <property type="match status" value="1"/>
</dbReference>
<evidence type="ECO:0000313" key="9">
    <source>
        <dbReference type="EMBL" id="RKL65891.1"/>
    </source>
</evidence>
<dbReference type="Proteomes" id="UP000281498">
    <property type="component" value="Unassembled WGS sequence"/>
</dbReference>
<accession>A0A3A9K6F6</accession>
<evidence type="ECO:0000313" key="10">
    <source>
        <dbReference type="Proteomes" id="UP000281498"/>
    </source>
</evidence>
<dbReference type="OrthoDB" id="9801455at2"/>
<feature type="binding site" evidence="6">
    <location>
        <position position="106"/>
    </location>
    <ligand>
        <name>substrate</name>
    </ligand>
</feature>
<dbReference type="AlphaFoldDB" id="A0A3A9K6F6"/>
<dbReference type="SUPFAM" id="SSF75005">
    <property type="entry name" value="Arabinanase/levansucrase/invertase"/>
    <property type="match status" value="1"/>
</dbReference>
<comment type="similarity">
    <text evidence="2">Belongs to the glycosyl hydrolase 43 family.</text>
</comment>
<dbReference type="UniPathway" id="UPA00667"/>
<dbReference type="InterPro" id="IPR006710">
    <property type="entry name" value="Glyco_hydro_43"/>
</dbReference>
<evidence type="ECO:0000256" key="5">
    <source>
        <dbReference type="PIRSR" id="PIRSR026534-1"/>
    </source>
</evidence>